<feature type="compositionally biased region" description="Low complexity" evidence="2">
    <location>
        <begin position="2858"/>
        <end position="2871"/>
    </location>
</feature>
<protein>
    <recommendedName>
        <fullName evidence="3">DUF4704 domain-containing protein</fullName>
    </recommendedName>
</protein>
<dbReference type="OrthoDB" id="5589702at2759"/>
<feature type="compositionally biased region" description="Basic and acidic residues" evidence="2">
    <location>
        <begin position="2322"/>
        <end position="2333"/>
    </location>
</feature>
<feature type="compositionally biased region" description="Low complexity" evidence="2">
    <location>
        <begin position="1820"/>
        <end position="1837"/>
    </location>
</feature>
<proteinExistence type="predicted"/>
<dbReference type="InterPro" id="IPR016024">
    <property type="entry name" value="ARM-type_fold"/>
</dbReference>
<feature type="region of interest" description="Disordered" evidence="2">
    <location>
        <begin position="2249"/>
        <end position="2342"/>
    </location>
</feature>
<evidence type="ECO:0000313" key="4">
    <source>
        <dbReference type="EMBL" id="KAG0256532.1"/>
    </source>
</evidence>
<feature type="coiled-coil region" evidence="1">
    <location>
        <begin position="2512"/>
        <end position="2566"/>
    </location>
</feature>
<feature type="region of interest" description="Disordered" evidence="2">
    <location>
        <begin position="1192"/>
        <end position="1254"/>
    </location>
</feature>
<sequence length="2905" mass="320130">MFFSQNILFCLHSPKTVGQHKKHPDQFRRKSGIDVQTVAQKLDIFLDTFNEAYQELAPQMEQEHAEMSVERLYGDCSDVMSTLFSAVEREMSLSEKERSKCMQAPLDQALALINLILKEEKYRHQIADTPDIISRLLSLLEKPGSTETKVLLLRTIATIGESDRNKIEIAKREGYKKILHLLIANNPELRQEVVRTVNHLLEFKEDYLDSADLALVTHGLPVLKESTPAPVLSTLTKPGSIMNFSPKSLLSRSSVQLARHQSEDSALPPRPKSIVADRRLSRTSPFDTLRRQNSTSSVKSMIGIDRVSQAISEVRGIFVQELGKIFPQLKDQDGLGILGMGSDEAGNPSMEKHFIPNAEQIQFTIAYYSQLIGQSSTPCDVHTLSESLASETLSEPPEKQGLQLHPSQLSSSPTSGQPTLANKLEKRGSLKKMVSSPDFHVATRPTLEARRNSDNRISKATQGAAVELAREEELLRKSQPDNVLKEFMRTQGAVRSLMTILQGSSHAQDNIGASKVQKTSISTGTKLATKIDIMETICKILFQNSANQLEFKSMDGYTTLLKVVDEIVIPNSGIKSTEPDAVLLTHVSPHTSQSSPDHQWRLSGDSGSVAEAERMRPQCSPMANKRSLLLGSLMAVFFDLALDGSTRDMVQNTDAFHFLFRLLLEPKQLDVRQQALYAIQDLISLSGLNAVAAWRCGEIDMVIALLRESLRFRADKGTLYDAQRDVGRQMGLDPLSANIHNVVFTGLGYFDDFLISEDTAVLAELIEHGSPVYQYVIGLTRLLEYMAVMMIHDNTYILYELSRLLMEIEFPDDSSIIINIVLRSVGRIVSDMIARGAPVEEKFASIYLQIVRRVSENRLTCRQTTFDSENEQEQEQEQELRDCVHTEQRLLSLYILGIVIKGMGNYVEVFDLLQGFETLTSIILLEKRSCHHPSRHSSERASTFAESLAEPYLCQECFRSDIVVSDLALWLFRDLALNDGANSIHGSIITWTIAMLKSTLSGIEELRRQSNSTRLFGRYNQGFLQVQPDFHQDQAHSLLAYLYTKICATVSLIFRKSGNSKSAFGEACGMQLLLSVLSSAQHPDIATAALVAIGDFFAGYEGTKALLGDSFGYDGFLEIVLDSCRPLDKVSCEIVLEVATVGNVMSIKSRPHVESDSSIYCTEVWPFIASLLGPQILIHSAMEFTSPRKVGQMNSFRPSSPQLSISKAERSGSSPAYQTNGRGTLSRPSSVYLEDNLDSSGSGPAGAHVSTHGESVPTLSAATASGNAGVVSSGSTSRYNIFGMSPWSSAPVPSVTFTTPQEQIGAPLAIPQLLEPVEPAGPSSSRSSVHIQRCGRSTPASPGFEAHVSDDIAPVNVPSSSNRPLQVSKDKGGIVNRKRSNSRNLGGFGLNTTNLGFHSVVPSERLAFKQLAGIVFRDADAARMTLRLLGRIIECNNPKLATDYFNLLMLLMEVTPRNKELLGQNNGLRFILQILFRRGRQQEDLGIGATGYPFLPKATDPPYVDLVPAMGAYDISVEDVRLLFDAVYDPLDIFFRLTSDWKSTMPVLASTIKDSLGPLPELPAKFERDVGSRRNSAGRARSESASALTSYSSRRSGAKHPGVNTGILSSMQFNPLFIGEMEQQMMYAIEKISERVDPPAYFNFNGLNATLTTHPGTVERAVSAKGGYTVSFWVKVTAFLEKETGLFCYEEENGKRTIFELYFKSLDQSNRYCLCVRTQHYPSPPEDFVFDRFDFAETGIWHHIVFVHHKAMKLMVDGCVIQSYGTFNQRRQEKDGGMIGVLGRKGRNCMVSMSSMSLPYNDAVGITNASLSASSQNVTSQQAMASTSSSSASSSTQCHSPTHSNLQEPSLGYFCGQAGTVHFLQGEWDQATAEKVYNLGPASTDSWMAHDVKSPVIAVLDPEDFKTDMEELDAAIDSTNPVGGPTALENQKKLLAHGVLRGGCTIHRTRAMRNLIKEVGGINLCFRFLEVNPSHLQLVGLRVISNLLYKSPENIAQFQNELNGYEILYELLLSTASELSVDHFGVLFDIAINGMIKDEHLILSNMPCVQLILRLLPSTIDSVQSYILRTLVDLIVESPENMRLWRASFGMTTLFELFKILPAHLRPFLMWTLESMMDGMTVQELGLLIGFIGHEEPSLFEVRRDIIEMLFKRMTTDHGLVDLLGSGLEGVTVLIGLLDSPNERFRIFVLKMIGILLSDNAKSGKTALDKPNIGIGLIRSTLEKYPLSMDVIQVLLGLAQNSYRCDPNFRSLEKGSGASSRKSAEKSSARHQPSPLSPLPLKDSLQMSTTPEKHSMSAMCMQDQNVCQPRTSLEEPASTHAKPIDSSRQEHSATRKHVHSNSASAPFVKMSTLSAESVIISSAPSTVASTATAGHVLQVANGGAKITDELTYASMIRLIFELTGSLPHTDLVTHTLTDLKRLMTSENMRILWEAGWVNWVGAFLLDKAKVRVTSAAENLSYNRAMGVRNKGSLVRGDEDVGVQLRLTEAALIWLDKNPNLDTDAANLICKGLVILFRRLEELSHRFEEKQRQEERTRQEALERLRVRQAEMRAREQERERLALEAVSSALNGVLDNMGDSGNSDDSDTKSALLNPYEGDTDAEEVSIERTGDDSASSSPTCSSTSTLSLPLSTFSAALPTSSLDHQASGEFTGLQSNSGSPSVDPHQHHHNHHRHYRQHSRQSKHLQPRASFVSSSNSDSTTPPAIADPTGTVLIHSQELATVGNSGVAWPPLGLYEHFASCINNLACYNNSAIRTAMKSSGLFKIRDSLIAKLSRHGELAGPDVVDGSRYPYMATMHPHPHSHQQHEYSTLFSPTGHNHLAQQPASSSSSLVFLDSDANSNNASNYNSNINPATTINNTTYNTLNNTLNTGRPGPSNNSGRGRKRQGQQRLHSGLGLGMHTSVI</sequence>
<dbReference type="InterPro" id="IPR031570">
    <property type="entry name" value="NBEA/BDCP_DUF4704"/>
</dbReference>
<evidence type="ECO:0000256" key="2">
    <source>
        <dbReference type="SAM" id="MobiDB-lite"/>
    </source>
</evidence>
<gene>
    <name evidence="4" type="ORF">BG011_004454</name>
</gene>
<dbReference type="InterPro" id="IPR011989">
    <property type="entry name" value="ARM-like"/>
</dbReference>
<dbReference type="SUPFAM" id="SSF48371">
    <property type="entry name" value="ARM repeat"/>
    <property type="match status" value="2"/>
</dbReference>
<feature type="domain" description="DUF4704" evidence="3">
    <location>
        <begin position="2117"/>
        <end position="2242"/>
    </location>
</feature>
<dbReference type="SUPFAM" id="SSF49899">
    <property type="entry name" value="Concanavalin A-like lectins/glucanases"/>
    <property type="match status" value="1"/>
</dbReference>
<feature type="compositionally biased region" description="Polar residues" evidence="2">
    <location>
        <begin position="2302"/>
        <end position="2311"/>
    </location>
</feature>
<dbReference type="EMBL" id="JAAAJA010000293">
    <property type="protein sequence ID" value="KAG0256532.1"/>
    <property type="molecule type" value="Genomic_DNA"/>
</dbReference>
<feature type="compositionally biased region" description="Low complexity" evidence="2">
    <location>
        <begin position="2614"/>
        <end position="2627"/>
    </location>
</feature>
<evidence type="ECO:0000259" key="3">
    <source>
        <dbReference type="Pfam" id="PF15787"/>
    </source>
</evidence>
<feature type="compositionally biased region" description="Polar residues" evidence="2">
    <location>
        <begin position="1192"/>
        <end position="1229"/>
    </location>
</feature>
<keyword evidence="5" id="KW-1185">Reference proteome</keyword>
<feature type="region of interest" description="Disordered" evidence="2">
    <location>
        <begin position="387"/>
        <end position="421"/>
    </location>
</feature>
<comment type="caution">
    <text evidence="4">The sequence shown here is derived from an EMBL/GenBank/DDBJ whole genome shotgun (WGS) entry which is preliminary data.</text>
</comment>
<feature type="region of interest" description="Disordered" evidence="2">
    <location>
        <begin position="1820"/>
        <end position="1844"/>
    </location>
</feature>
<dbReference type="Gene3D" id="2.60.120.200">
    <property type="match status" value="1"/>
</dbReference>
<feature type="compositionally biased region" description="Low complexity" evidence="2">
    <location>
        <begin position="2691"/>
        <end position="2700"/>
    </location>
</feature>
<dbReference type="Pfam" id="PF15787">
    <property type="entry name" value="DUF4704"/>
    <property type="match status" value="1"/>
</dbReference>
<feature type="region of interest" description="Disordered" evidence="2">
    <location>
        <begin position="2858"/>
        <end position="2905"/>
    </location>
</feature>
<feature type="compositionally biased region" description="Basic residues" evidence="2">
    <location>
        <begin position="2667"/>
        <end position="2687"/>
    </location>
</feature>
<feature type="region of interest" description="Disordered" evidence="2">
    <location>
        <begin position="2574"/>
        <end position="2627"/>
    </location>
</feature>
<dbReference type="Gene3D" id="1.25.10.10">
    <property type="entry name" value="Leucine-rich Repeat Variant"/>
    <property type="match status" value="2"/>
</dbReference>
<feature type="compositionally biased region" description="Low complexity" evidence="2">
    <location>
        <begin position="1573"/>
        <end position="1595"/>
    </location>
</feature>
<feature type="region of interest" description="Disordered" evidence="2">
    <location>
        <begin position="259"/>
        <end position="279"/>
    </location>
</feature>
<organism evidence="4 5">
    <name type="scientific">Mortierella polycephala</name>
    <dbReference type="NCBI Taxonomy" id="41804"/>
    <lineage>
        <taxon>Eukaryota</taxon>
        <taxon>Fungi</taxon>
        <taxon>Fungi incertae sedis</taxon>
        <taxon>Mucoromycota</taxon>
        <taxon>Mortierellomycotina</taxon>
        <taxon>Mortierellomycetes</taxon>
        <taxon>Mortierellales</taxon>
        <taxon>Mortierellaceae</taxon>
        <taxon>Mortierella</taxon>
    </lineage>
</organism>
<reference evidence="4" key="1">
    <citation type="journal article" date="2020" name="Fungal Divers.">
        <title>Resolving the Mortierellaceae phylogeny through synthesis of multi-gene phylogenetics and phylogenomics.</title>
        <authorList>
            <person name="Vandepol N."/>
            <person name="Liber J."/>
            <person name="Desiro A."/>
            <person name="Na H."/>
            <person name="Kennedy M."/>
            <person name="Barry K."/>
            <person name="Grigoriev I.V."/>
            <person name="Miller A.N."/>
            <person name="O'Donnell K."/>
            <person name="Stajich J.E."/>
            <person name="Bonito G."/>
        </authorList>
    </citation>
    <scope>NUCLEOTIDE SEQUENCE</scope>
    <source>
        <strain evidence="4">KOD948</strain>
    </source>
</reference>
<keyword evidence="1" id="KW-0175">Coiled coil</keyword>
<feature type="region of interest" description="Disordered" evidence="2">
    <location>
        <begin position="1318"/>
        <end position="1378"/>
    </location>
</feature>
<name>A0A9P6U2L2_9FUNG</name>
<evidence type="ECO:0000313" key="5">
    <source>
        <dbReference type="Proteomes" id="UP000726737"/>
    </source>
</evidence>
<evidence type="ECO:0000256" key="1">
    <source>
        <dbReference type="SAM" id="Coils"/>
    </source>
</evidence>
<dbReference type="InterPro" id="IPR013320">
    <property type="entry name" value="ConA-like_dom_sf"/>
</dbReference>
<feature type="compositionally biased region" description="Low complexity" evidence="2">
    <location>
        <begin position="387"/>
        <end position="420"/>
    </location>
</feature>
<feature type="region of interest" description="Disordered" evidence="2">
    <location>
        <begin position="1567"/>
        <end position="1602"/>
    </location>
</feature>
<dbReference type="Proteomes" id="UP000726737">
    <property type="component" value="Unassembled WGS sequence"/>
</dbReference>
<accession>A0A9P6U2L2</accession>
<feature type="region of interest" description="Disordered" evidence="2">
    <location>
        <begin position="2645"/>
        <end position="2709"/>
    </location>
</feature>